<feature type="transmembrane region" description="Helical" evidence="7">
    <location>
        <begin position="146"/>
        <end position="173"/>
    </location>
</feature>
<feature type="transmembrane region" description="Helical" evidence="7">
    <location>
        <begin position="307"/>
        <end position="326"/>
    </location>
</feature>
<dbReference type="InterPro" id="IPR005828">
    <property type="entry name" value="MFS_sugar_transport-like"/>
</dbReference>
<evidence type="ECO:0000259" key="8">
    <source>
        <dbReference type="PROSITE" id="PS50850"/>
    </source>
</evidence>
<dbReference type="PANTHER" id="PTHR43045">
    <property type="entry name" value="SHIKIMATE TRANSPORTER"/>
    <property type="match status" value="1"/>
</dbReference>
<dbReference type="AlphaFoldDB" id="A0A1I7YIB9"/>
<evidence type="ECO:0000256" key="2">
    <source>
        <dbReference type="ARBA" id="ARBA00022448"/>
    </source>
</evidence>
<evidence type="ECO:0000313" key="10">
    <source>
        <dbReference type="WBParaSite" id="L893_g16634.t1"/>
    </source>
</evidence>
<reference evidence="10" key="1">
    <citation type="submission" date="2016-11" db="UniProtKB">
        <authorList>
            <consortium name="WormBaseParasite"/>
        </authorList>
    </citation>
    <scope>IDENTIFICATION</scope>
</reference>
<keyword evidence="4 7" id="KW-0812">Transmembrane</keyword>
<feature type="transmembrane region" description="Helical" evidence="7">
    <location>
        <begin position="92"/>
        <end position="111"/>
    </location>
</feature>
<name>A0A1I7YIB9_9BILA</name>
<dbReference type="GO" id="GO:0005886">
    <property type="term" value="C:plasma membrane"/>
    <property type="evidence" value="ECO:0007669"/>
    <property type="project" value="UniProtKB-SubCell"/>
</dbReference>
<dbReference type="GO" id="GO:0022857">
    <property type="term" value="F:transmembrane transporter activity"/>
    <property type="evidence" value="ECO:0007669"/>
    <property type="project" value="InterPro"/>
</dbReference>
<protein>
    <submittedName>
        <fullName evidence="10">MFS domain-containing protein</fullName>
    </submittedName>
</protein>
<dbReference type="PROSITE" id="PS50850">
    <property type="entry name" value="MFS"/>
    <property type="match status" value="1"/>
</dbReference>
<proteinExistence type="predicted"/>
<comment type="subcellular location">
    <subcellularLocation>
        <location evidence="1">Cell membrane</location>
        <topology evidence="1">Multi-pass membrane protein</topology>
    </subcellularLocation>
</comment>
<dbReference type="Pfam" id="PF00083">
    <property type="entry name" value="Sugar_tr"/>
    <property type="match status" value="1"/>
</dbReference>
<keyword evidence="3" id="KW-1003">Cell membrane</keyword>
<dbReference type="InterPro" id="IPR011701">
    <property type="entry name" value="MFS"/>
</dbReference>
<evidence type="ECO:0000256" key="6">
    <source>
        <dbReference type="ARBA" id="ARBA00023136"/>
    </source>
</evidence>
<dbReference type="GO" id="GO:0016491">
    <property type="term" value="F:oxidoreductase activity"/>
    <property type="evidence" value="ECO:0007669"/>
    <property type="project" value="InterPro"/>
</dbReference>
<feature type="domain" description="Major facilitator superfamily (MFS) profile" evidence="8">
    <location>
        <begin position="1"/>
        <end position="331"/>
    </location>
</feature>
<evidence type="ECO:0000256" key="3">
    <source>
        <dbReference type="ARBA" id="ARBA00022475"/>
    </source>
</evidence>
<dbReference type="SUPFAM" id="SSF103473">
    <property type="entry name" value="MFS general substrate transporter"/>
    <property type="match status" value="1"/>
</dbReference>
<dbReference type="Proteomes" id="UP000095287">
    <property type="component" value="Unplaced"/>
</dbReference>
<evidence type="ECO:0000256" key="1">
    <source>
        <dbReference type="ARBA" id="ARBA00004651"/>
    </source>
</evidence>
<dbReference type="PANTHER" id="PTHR43045:SF1">
    <property type="entry name" value="SHIKIMATE TRANSPORTER"/>
    <property type="match status" value="1"/>
</dbReference>
<sequence>MGIPTILIGLIPSYESIGYWAAVLLVLMRFLQGIAVGGEWGGAVLMAVEHAPEGKKGFFGSLPQTGVAPGLILSSLAMGAVASLPEEDMLSWGWRLPFLASVALLLVGWWIRAKVAESPDFEQMSKKGKQVPIPALEVLRHYPREVLLVVGGRLAEVTWFYTVVTFALAYATTTLGVERSVMLDATVWGAFAALLTMPLFGVLGDRIGFKWVFMAGTICMLAFSSTFFSMLGSLDSKTITLALVIAIGLVYAALYGPQGGLFSTQFPPEVRYSGISIAVQVSGAIGGGLAPLVATSLLAYGDGQPDYIVWYLSGLGLIAFASTWFMHGPTHFSLPALSNRKVYARTGGVLLGQRSPERQAYRIAELQRWCRKLGIHVNPTPRFMCPDATLASTLVIAIDRAGLPVLDLYKAILRAQWCEEQNIADPAQLARILQACQLDAEYWLEQAPLMQKQYQAHTEEAITAGVFGSPTYMYQGELFWGQDRLDMLDEAITLDLAPA</sequence>
<dbReference type="InterPro" id="IPR036259">
    <property type="entry name" value="MFS_trans_sf"/>
</dbReference>
<dbReference type="Gene3D" id="3.40.30.10">
    <property type="entry name" value="Glutaredoxin"/>
    <property type="match status" value="1"/>
</dbReference>
<accession>A0A1I7YIB9</accession>
<evidence type="ECO:0000313" key="9">
    <source>
        <dbReference type="Proteomes" id="UP000095287"/>
    </source>
</evidence>
<evidence type="ECO:0000256" key="7">
    <source>
        <dbReference type="SAM" id="Phobius"/>
    </source>
</evidence>
<dbReference type="Pfam" id="PF01323">
    <property type="entry name" value="DSBA"/>
    <property type="match status" value="1"/>
</dbReference>
<feature type="transmembrane region" description="Helical" evidence="7">
    <location>
        <begin position="58"/>
        <end position="80"/>
    </location>
</feature>
<dbReference type="InterPro" id="IPR020846">
    <property type="entry name" value="MFS_dom"/>
</dbReference>
<keyword evidence="6 7" id="KW-0472">Membrane</keyword>
<feature type="transmembrane region" description="Helical" evidence="7">
    <location>
        <begin position="185"/>
        <end position="204"/>
    </location>
</feature>
<evidence type="ECO:0000256" key="5">
    <source>
        <dbReference type="ARBA" id="ARBA00022989"/>
    </source>
</evidence>
<dbReference type="WBParaSite" id="L893_g16634.t1">
    <property type="protein sequence ID" value="L893_g16634.t1"/>
    <property type="gene ID" value="L893_g16634"/>
</dbReference>
<feature type="transmembrane region" description="Helical" evidence="7">
    <location>
        <begin position="238"/>
        <end position="256"/>
    </location>
</feature>
<feature type="transmembrane region" description="Helical" evidence="7">
    <location>
        <begin position="277"/>
        <end position="301"/>
    </location>
</feature>
<dbReference type="Gene3D" id="1.20.1250.20">
    <property type="entry name" value="MFS general substrate transporter like domains"/>
    <property type="match status" value="2"/>
</dbReference>
<keyword evidence="9" id="KW-1185">Reference proteome</keyword>
<evidence type="ECO:0000256" key="4">
    <source>
        <dbReference type="ARBA" id="ARBA00022692"/>
    </source>
</evidence>
<dbReference type="InterPro" id="IPR036249">
    <property type="entry name" value="Thioredoxin-like_sf"/>
</dbReference>
<dbReference type="SUPFAM" id="SSF52833">
    <property type="entry name" value="Thioredoxin-like"/>
    <property type="match status" value="1"/>
</dbReference>
<keyword evidence="2" id="KW-0813">Transport</keyword>
<feature type="transmembrane region" description="Helical" evidence="7">
    <location>
        <begin position="211"/>
        <end position="232"/>
    </location>
</feature>
<dbReference type="Pfam" id="PF07690">
    <property type="entry name" value="MFS_1"/>
    <property type="match status" value="1"/>
</dbReference>
<dbReference type="InterPro" id="IPR001853">
    <property type="entry name" value="DSBA-like_thioredoxin_dom"/>
</dbReference>
<organism evidence="9 10">
    <name type="scientific">Steinernema glaseri</name>
    <dbReference type="NCBI Taxonomy" id="37863"/>
    <lineage>
        <taxon>Eukaryota</taxon>
        <taxon>Metazoa</taxon>
        <taxon>Ecdysozoa</taxon>
        <taxon>Nematoda</taxon>
        <taxon>Chromadorea</taxon>
        <taxon>Rhabditida</taxon>
        <taxon>Tylenchina</taxon>
        <taxon>Panagrolaimomorpha</taxon>
        <taxon>Strongyloidoidea</taxon>
        <taxon>Steinernematidae</taxon>
        <taxon>Steinernema</taxon>
    </lineage>
</organism>
<keyword evidence="5 7" id="KW-1133">Transmembrane helix</keyword>